<evidence type="ECO:0000256" key="4">
    <source>
        <dbReference type="ARBA" id="ARBA00022840"/>
    </source>
</evidence>
<evidence type="ECO:0000259" key="8">
    <source>
        <dbReference type="PROSITE" id="PS51192"/>
    </source>
</evidence>
<keyword evidence="4 5" id="KW-0067">ATP-binding</keyword>
<sequence>MSFASLGLNAAILKAVEKQGYDTPSPIQAQAIPAVLAGQDVMAAAQTGTGKTAGFTLPILELLSKGSRAQRGQVRALVLTPTRELAAQVQESVATYGVNLPLKSAVVFGGVSIIPQLAALRNGVDILVATPGRLLDLCQQKAISFSKLEILVLDEADRMLDMGFIRDIKKVLALLPPKRQNLMFSATFSDDIRELAKGLVNNPVEISVTPRNATANTVTQCVYPLDKTRKSMALIELIKTNDWKQVLVFSRTKHGANRLAKNLDAAGIKAAAIHGNKSQTARTKALADFKAGTVQVMVATDIAARGIDIDQLPFVVNFDLPNVPEDYVHRIGRTGRAGSTGQAVSLVGLEEVKLLHDIERLINRTIERKQLAGFEAPFTIPEASSRSGHKANSVKKPNPNRSKHAQQQANGAQGDKPARKYDSRQQSRSNKEGQSQGANKPKAAGNRAEAIANGNKPPQRNRPPRRSGGGATGGAAASSNSNTGSASKGSVNPYANAKVKN</sequence>
<dbReference type="Gene3D" id="3.40.50.300">
    <property type="entry name" value="P-loop containing nucleotide triphosphate hydrolases"/>
    <property type="match status" value="2"/>
</dbReference>
<keyword evidence="3 5" id="KW-0347">Helicase</keyword>
<comment type="catalytic activity">
    <reaction evidence="5">
        <text>ATP + H2O = ADP + phosphate + H(+)</text>
        <dbReference type="Rhea" id="RHEA:13065"/>
        <dbReference type="ChEBI" id="CHEBI:15377"/>
        <dbReference type="ChEBI" id="CHEBI:15378"/>
        <dbReference type="ChEBI" id="CHEBI:30616"/>
        <dbReference type="ChEBI" id="CHEBI:43474"/>
        <dbReference type="ChEBI" id="CHEBI:456216"/>
        <dbReference type="EC" id="3.6.4.13"/>
    </reaction>
</comment>
<dbReference type="CDD" id="cd00268">
    <property type="entry name" value="DEADc"/>
    <property type="match status" value="1"/>
</dbReference>
<comment type="caution">
    <text evidence="11">The sequence shown here is derived from an EMBL/GenBank/DDBJ whole genome shotgun (WGS) entry which is preliminary data.</text>
</comment>
<dbReference type="InterPro" id="IPR028622">
    <property type="entry name" value="DEAD_helicase_RhlE"/>
</dbReference>
<proteinExistence type="inferred from homology"/>
<dbReference type="PROSITE" id="PS51195">
    <property type="entry name" value="Q_MOTIF"/>
    <property type="match status" value="1"/>
</dbReference>
<reference evidence="12" key="1">
    <citation type="journal article" date="2019" name="Int. J. Syst. Evol. Microbiol.">
        <title>The Global Catalogue of Microorganisms (GCM) 10K type strain sequencing project: providing services to taxonomists for standard genome sequencing and annotation.</title>
        <authorList>
            <consortium name="The Broad Institute Genomics Platform"/>
            <consortium name="The Broad Institute Genome Sequencing Center for Infectious Disease"/>
            <person name="Wu L."/>
            <person name="Ma J."/>
        </authorList>
    </citation>
    <scope>NUCLEOTIDE SEQUENCE [LARGE SCALE GENOMIC DNA]</scope>
    <source>
        <strain evidence="12">JCM 32304</strain>
    </source>
</reference>
<dbReference type="PROSITE" id="PS00039">
    <property type="entry name" value="DEAD_ATP_HELICASE"/>
    <property type="match status" value="1"/>
</dbReference>
<evidence type="ECO:0000313" key="11">
    <source>
        <dbReference type="EMBL" id="GGP46361.1"/>
    </source>
</evidence>
<feature type="compositionally biased region" description="Basic and acidic residues" evidence="7">
    <location>
        <begin position="416"/>
        <end position="431"/>
    </location>
</feature>
<dbReference type="CDD" id="cd18787">
    <property type="entry name" value="SF2_C_DEAD"/>
    <property type="match status" value="1"/>
</dbReference>
<dbReference type="InterPro" id="IPR000629">
    <property type="entry name" value="RNA-helicase_DEAD-box_CS"/>
</dbReference>
<dbReference type="Proteomes" id="UP000654367">
    <property type="component" value="Unassembled WGS sequence"/>
</dbReference>
<comment type="function">
    <text evidence="5">DEAD-box RNA helicase involved in ribosome assembly. Has RNA-dependent ATPase activity and unwinds double-stranded RNA.</text>
</comment>
<dbReference type="SMART" id="SM00487">
    <property type="entry name" value="DEXDc"/>
    <property type="match status" value="1"/>
</dbReference>
<keyword evidence="1 5" id="KW-0547">Nucleotide-binding</keyword>
<evidence type="ECO:0000256" key="1">
    <source>
        <dbReference type="ARBA" id="ARBA00022741"/>
    </source>
</evidence>
<keyword evidence="5" id="KW-0963">Cytoplasm</keyword>
<feature type="short sequence motif" description="Q motif" evidence="6">
    <location>
        <begin position="1"/>
        <end position="29"/>
    </location>
</feature>
<gene>
    <name evidence="5 11" type="primary">rhlE</name>
    <name evidence="11" type="ORF">GCM10009409_11350</name>
</gene>
<evidence type="ECO:0000256" key="2">
    <source>
        <dbReference type="ARBA" id="ARBA00022801"/>
    </source>
</evidence>
<dbReference type="EC" id="3.6.4.13" evidence="5"/>
<evidence type="ECO:0000256" key="3">
    <source>
        <dbReference type="ARBA" id="ARBA00022806"/>
    </source>
</evidence>
<dbReference type="InterPro" id="IPR014014">
    <property type="entry name" value="RNA_helicase_DEAD_Q_motif"/>
</dbReference>
<evidence type="ECO:0000313" key="12">
    <source>
        <dbReference type="Proteomes" id="UP000654367"/>
    </source>
</evidence>
<dbReference type="GO" id="GO:0004386">
    <property type="term" value="F:helicase activity"/>
    <property type="evidence" value="ECO:0007669"/>
    <property type="project" value="UniProtKB-KW"/>
</dbReference>
<feature type="domain" description="Helicase ATP-binding" evidence="8">
    <location>
        <begin position="32"/>
        <end position="206"/>
    </location>
</feature>
<dbReference type="SMART" id="SM00490">
    <property type="entry name" value="HELICc"/>
    <property type="match status" value="1"/>
</dbReference>
<feature type="compositionally biased region" description="Low complexity" evidence="7">
    <location>
        <begin position="474"/>
        <end position="490"/>
    </location>
</feature>
<organism evidence="11 12">
    <name type="scientific">Shewanella saliphila</name>
    <dbReference type="NCBI Taxonomy" id="2282698"/>
    <lineage>
        <taxon>Bacteria</taxon>
        <taxon>Pseudomonadati</taxon>
        <taxon>Pseudomonadota</taxon>
        <taxon>Gammaproteobacteria</taxon>
        <taxon>Alteromonadales</taxon>
        <taxon>Shewanellaceae</taxon>
        <taxon>Shewanella</taxon>
    </lineage>
</organism>
<comment type="similarity">
    <text evidence="5">Belongs to the DEAD box helicase family. RhlE subfamily.</text>
</comment>
<evidence type="ECO:0000259" key="9">
    <source>
        <dbReference type="PROSITE" id="PS51194"/>
    </source>
</evidence>
<evidence type="ECO:0000256" key="5">
    <source>
        <dbReference type="HAMAP-Rule" id="MF_00968"/>
    </source>
</evidence>
<dbReference type="InterPro" id="IPR027417">
    <property type="entry name" value="P-loop_NTPase"/>
</dbReference>
<dbReference type="Pfam" id="PF00271">
    <property type="entry name" value="Helicase_C"/>
    <property type="match status" value="1"/>
</dbReference>
<dbReference type="InterPro" id="IPR001650">
    <property type="entry name" value="Helicase_C-like"/>
</dbReference>
<feature type="region of interest" description="Disordered" evidence="7">
    <location>
        <begin position="380"/>
        <end position="501"/>
    </location>
</feature>
<evidence type="ECO:0000256" key="7">
    <source>
        <dbReference type="SAM" id="MobiDB-lite"/>
    </source>
</evidence>
<dbReference type="PANTHER" id="PTHR47959:SF13">
    <property type="entry name" value="ATP-DEPENDENT RNA HELICASE RHLE"/>
    <property type="match status" value="1"/>
</dbReference>
<dbReference type="PANTHER" id="PTHR47959">
    <property type="entry name" value="ATP-DEPENDENT RNA HELICASE RHLE-RELATED"/>
    <property type="match status" value="1"/>
</dbReference>
<keyword evidence="2 5" id="KW-0378">Hydrolase</keyword>
<dbReference type="Pfam" id="PF00270">
    <property type="entry name" value="DEAD"/>
    <property type="match status" value="1"/>
</dbReference>
<evidence type="ECO:0000256" key="6">
    <source>
        <dbReference type="PROSITE-ProRule" id="PRU00552"/>
    </source>
</evidence>
<name>A0ABQ2Q3N2_9GAMM</name>
<accession>A0ABQ2Q3N2</accession>
<dbReference type="RefSeq" id="WP_229786336.1">
    <property type="nucleotide sequence ID" value="NZ_BMQV01000007.1"/>
</dbReference>
<dbReference type="InterPro" id="IPR044742">
    <property type="entry name" value="DEAD/DEAH_RhlB"/>
</dbReference>
<keyword evidence="12" id="KW-1185">Reference proteome</keyword>
<dbReference type="SUPFAM" id="SSF52540">
    <property type="entry name" value="P-loop containing nucleoside triphosphate hydrolases"/>
    <property type="match status" value="1"/>
</dbReference>
<comment type="subcellular location">
    <subcellularLocation>
        <location evidence="5">Cytoplasm</location>
    </subcellularLocation>
</comment>
<evidence type="ECO:0000259" key="10">
    <source>
        <dbReference type="PROSITE" id="PS51195"/>
    </source>
</evidence>
<dbReference type="HAMAP" id="MF_00968">
    <property type="entry name" value="DEAD_helicase_RhlE"/>
    <property type="match status" value="1"/>
</dbReference>
<dbReference type="InterPro" id="IPR011545">
    <property type="entry name" value="DEAD/DEAH_box_helicase_dom"/>
</dbReference>
<keyword evidence="5" id="KW-0690">Ribosome biogenesis</keyword>
<dbReference type="InterPro" id="IPR014001">
    <property type="entry name" value="Helicase_ATP-bd"/>
</dbReference>
<dbReference type="PROSITE" id="PS51192">
    <property type="entry name" value="HELICASE_ATP_BIND_1"/>
    <property type="match status" value="1"/>
</dbReference>
<feature type="domain" description="DEAD-box RNA helicase Q" evidence="10">
    <location>
        <begin position="1"/>
        <end position="29"/>
    </location>
</feature>
<dbReference type="InterPro" id="IPR050079">
    <property type="entry name" value="DEAD_box_RNA_helicase"/>
</dbReference>
<feature type="domain" description="Helicase C-terminal" evidence="9">
    <location>
        <begin position="233"/>
        <end position="377"/>
    </location>
</feature>
<dbReference type="EMBL" id="BMQV01000007">
    <property type="protein sequence ID" value="GGP46361.1"/>
    <property type="molecule type" value="Genomic_DNA"/>
</dbReference>
<dbReference type="PROSITE" id="PS51194">
    <property type="entry name" value="HELICASE_CTER"/>
    <property type="match status" value="1"/>
</dbReference>
<protein>
    <recommendedName>
        <fullName evidence="5">ATP-dependent RNA helicase RhlE</fullName>
        <ecNumber evidence="5">3.6.4.13</ecNumber>
    </recommendedName>
</protein>